<organism evidence="2">
    <name type="scientific">uncultured Dysgonomonas sp</name>
    <dbReference type="NCBI Taxonomy" id="206096"/>
    <lineage>
        <taxon>Bacteria</taxon>
        <taxon>Pseudomonadati</taxon>
        <taxon>Bacteroidota</taxon>
        <taxon>Bacteroidia</taxon>
        <taxon>Bacteroidales</taxon>
        <taxon>Dysgonomonadaceae</taxon>
        <taxon>Dysgonomonas</taxon>
        <taxon>environmental samples</taxon>
    </lineage>
</organism>
<feature type="region of interest" description="Disordered" evidence="1">
    <location>
        <begin position="1"/>
        <end position="26"/>
    </location>
</feature>
<proteinExistence type="predicted"/>
<evidence type="ECO:0000313" key="2">
    <source>
        <dbReference type="EMBL" id="SBW07893.1"/>
    </source>
</evidence>
<dbReference type="AlphaFoldDB" id="A0A212K858"/>
<protein>
    <submittedName>
        <fullName evidence="2">Uncharacterized protein</fullName>
    </submittedName>
</protein>
<name>A0A212K858_9BACT</name>
<sequence>MKNHAVPTLYSNEVSPTGKESPIKKDMKNEVTAITANDKSAIRPTLLGGIAIQKCLNT</sequence>
<reference evidence="2" key="1">
    <citation type="submission" date="2016-04" db="EMBL/GenBank/DDBJ databases">
        <authorList>
            <person name="Evans L.H."/>
            <person name="Alamgir A."/>
            <person name="Owens N."/>
            <person name="Weber N.D."/>
            <person name="Virtaneva K."/>
            <person name="Barbian K."/>
            <person name="Babar A."/>
            <person name="Rosenke K."/>
        </authorList>
    </citation>
    <scope>NUCLEOTIDE SEQUENCE</scope>
    <source>
        <strain evidence="2">86-2</strain>
    </source>
</reference>
<evidence type="ECO:0000256" key="1">
    <source>
        <dbReference type="SAM" id="MobiDB-lite"/>
    </source>
</evidence>
<accession>A0A212K858</accession>
<dbReference type="EMBL" id="FLUL01000001">
    <property type="protein sequence ID" value="SBW07893.1"/>
    <property type="molecule type" value="Genomic_DNA"/>
</dbReference>
<gene>
    <name evidence="2" type="ORF">KL86DYS2_13243</name>
</gene>